<gene>
    <name evidence="3" type="ORF">BGZ96_008173</name>
</gene>
<protein>
    <recommendedName>
        <fullName evidence="2">DDE-1 domain-containing protein</fullName>
    </recommendedName>
</protein>
<dbReference type="Proteomes" id="UP001194696">
    <property type="component" value="Unassembled WGS sequence"/>
</dbReference>
<evidence type="ECO:0000313" key="3">
    <source>
        <dbReference type="EMBL" id="KAG0287988.1"/>
    </source>
</evidence>
<proteinExistence type="predicted"/>
<feature type="region of interest" description="Disordered" evidence="1">
    <location>
        <begin position="248"/>
        <end position="275"/>
    </location>
</feature>
<dbReference type="Pfam" id="PF03184">
    <property type="entry name" value="DDE_1"/>
    <property type="match status" value="1"/>
</dbReference>
<evidence type="ECO:0000256" key="1">
    <source>
        <dbReference type="SAM" id="MobiDB-lite"/>
    </source>
</evidence>
<feature type="region of interest" description="Disordered" evidence="1">
    <location>
        <begin position="190"/>
        <end position="225"/>
    </location>
</feature>
<name>A0ABQ7JZ56_9FUNG</name>
<sequence length="333" mass="37739">MDNAPGHGKLGDVELRNITIIRLPPNTTSVSQPLDAGIIMSFKVKYSRLMFPVVSRYRAELNSVKAKIPRAPLWACLPTAWDNVSRSCIQNCFASVPTIPAAMQETLKNAAKHQPDVELERLKGELAQIYPERVRSLGKQNDYGVLAFLKSMSRRGPTIYLDRFIDIVAADPLYKDHFLPNYDPAMAVGHDSCSDYSEDDDDYQASETVPQEDTPSQRTVSRRSGQYAVVIPEDLPSSQEVLSEEIVSSQERASQEGDVQVRNESSSEEFNREGPRSVLTKVSRHYFTLREKEWDSLSCMNQAILSRMEKRVRQDLEIMADIIKLQKQKKNKK</sequence>
<comment type="caution">
    <text evidence="3">The sequence shown here is derived from an EMBL/GenBank/DDBJ whole genome shotgun (WGS) entry which is preliminary data.</text>
</comment>
<evidence type="ECO:0000259" key="2">
    <source>
        <dbReference type="Pfam" id="PF03184"/>
    </source>
</evidence>
<reference evidence="3 4" key="1">
    <citation type="journal article" date="2020" name="Fungal Divers.">
        <title>Resolving the Mortierellaceae phylogeny through synthesis of multi-gene phylogenetics and phylogenomics.</title>
        <authorList>
            <person name="Vandepol N."/>
            <person name="Liber J."/>
            <person name="Desiro A."/>
            <person name="Na H."/>
            <person name="Kennedy M."/>
            <person name="Barry K."/>
            <person name="Grigoriev I.V."/>
            <person name="Miller A.N."/>
            <person name="O'Donnell K."/>
            <person name="Stajich J.E."/>
            <person name="Bonito G."/>
        </authorList>
    </citation>
    <scope>NUCLEOTIDE SEQUENCE [LARGE SCALE GENOMIC DNA]</scope>
    <source>
        <strain evidence="3 4">AD045</strain>
    </source>
</reference>
<keyword evidence="4" id="KW-1185">Reference proteome</keyword>
<feature type="compositionally biased region" description="Polar residues" evidence="1">
    <location>
        <begin position="205"/>
        <end position="224"/>
    </location>
</feature>
<organism evidence="3 4">
    <name type="scientific">Linnemannia gamsii</name>
    <dbReference type="NCBI Taxonomy" id="64522"/>
    <lineage>
        <taxon>Eukaryota</taxon>
        <taxon>Fungi</taxon>
        <taxon>Fungi incertae sedis</taxon>
        <taxon>Mucoromycota</taxon>
        <taxon>Mortierellomycotina</taxon>
        <taxon>Mortierellomycetes</taxon>
        <taxon>Mortierellales</taxon>
        <taxon>Mortierellaceae</taxon>
        <taxon>Linnemannia</taxon>
    </lineage>
</organism>
<accession>A0ABQ7JZ56</accession>
<feature type="domain" description="DDE-1" evidence="2">
    <location>
        <begin position="2"/>
        <end position="93"/>
    </location>
</feature>
<dbReference type="EMBL" id="JAAAIM010000443">
    <property type="protein sequence ID" value="KAG0287988.1"/>
    <property type="molecule type" value="Genomic_DNA"/>
</dbReference>
<dbReference type="InterPro" id="IPR004875">
    <property type="entry name" value="DDE_SF_endonuclease_dom"/>
</dbReference>
<evidence type="ECO:0000313" key="4">
    <source>
        <dbReference type="Proteomes" id="UP001194696"/>
    </source>
</evidence>